<dbReference type="Pfam" id="PF13391">
    <property type="entry name" value="HNH_2"/>
    <property type="match status" value="1"/>
</dbReference>
<dbReference type="GeneID" id="9223003"/>
<protein>
    <submittedName>
        <fullName evidence="3">Uncharacterized protein</fullName>
    </submittedName>
</protein>
<sequence>MPRSRNVWISLDSDPDVIRGGLNASDTITNAQFLALLRILFHAPGGFNACKEGSSLPVRQNDEVLPHGHYILSPTTPGQVLEVTNDRYYPRTLSRSSSCRDATFVRDVRRRDRGCMVTGAIAMDAEDDYWSGFEAAHIFPLALSELFSSFDFPTVIPNERGINAPNNGILLRADVHQLWDSYAIAVNPNDGFRIQSFRGSSHQYHNTVLQPACRHPEDPHRVIDALLTWHFKQAVLYNMRGAGEPSFEFDFPPGTDMVGLIREGPLPAERMEAELFGRLYGLT</sequence>
<evidence type="ECO:0000313" key="3">
    <source>
        <dbReference type="EMBL" id="EEQ29906.1"/>
    </source>
</evidence>
<accession>C5FGM1</accession>
<dbReference type="OrthoDB" id="2142759at2759"/>
<dbReference type="Pfam" id="PF25324">
    <property type="entry name" value="DUF7881"/>
    <property type="match status" value="1"/>
</dbReference>
<evidence type="ECO:0000259" key="1">
    <source>
        <dbReference type="Pfam" id="PF13391"/>
    </source>
</evidence>
<dbReference type="EMBL" id="DS995702">
    <property type="protein sequence ID" value="EEQ29906.1"/>
    <property type="molecule type" value="Genomic_DNA"/>
</dbReference>
<dbReference type="AlphaFoldDB" id="C5FGM1"/>
<dbReference type="HOGENOM" id="CLU_055165_2_0_1"/>
<dbReference type="eggNOG" id="ENOG502SKV9">
    <property type="taxonomic scope" value="Eukaryota"/>
</dbReference>
<name>C5FGM1_ARTOC</name>
<dbReference type="InterPro" id="IPR003615">
    <property type="entry name" value="HNH_nuc"/>
</dbReference>
<feature type="domain" description="DUF7881" evidence="2">
    <location>
        <begin position="5"/>
        <end position="76"/>
    </location>
</feature>
<feature type="domain" description="HNH nuclease" evidence="1">
    <location>
        <begin position="115"/>
        <end position="187"/>
    </location>
</feature>
<reference evidence="4" key="1">
    <citation type="journal article" date="2012" name="MBio">
        <title>Comparative genome analysis of Trichophyton rubrum and related dermatophytes reveals candidate genes involved in infection.</title>
        <authorList>
            <person name="Martinez D.A."/>
            <person name="Oliver B.G."/>
            <person name="Graeser Y."/>
            <person name="Goldberg J.M."/>
            <person name="Li W."/>
            <person name="Martinez-Rossi N.M."/>
            <person name="Monod M."/>
            <person name="Shelest E."/>
            <person name="Barton R.C."/>
            <person name="Birch E."/>
            <person name="Brakhage A.A."/>
            <person name="Chen Z."/>
            <person name="Gurr S.J."/>
            <person name="Heiman D."/>
            <person name="Heitman J."/>
            <person name="Kosti I."/>
            <person name="Rossi A."/>
            <person name="Saif S."/>
            <person name="Samalova M."/>
            <person name="Saunders C.W."/>
            <person name="Shea T."/>
            <person name="Summerbell R.C."/>
            <person name="Xu J."/>
            <person name="Young S."/>
            <person name="Zeng Q."/>
            <person name="Birren B.W."/>
            <person name="Cuomo C.A."/>
            <person name="White T.C."/>
        </authorList>
    </citation>
    <scope>NUCLEOTIDE SEQUENCE [LARGE SCALE GENOMIC DNA]</scope>
    <source>
        <strain evidence="4">ATCC MYA-4605 / CBS 113480</strain>
    </source>
</reference>
<dbReference type="Proteomes" id="UP000002035">
    <property type="component" value="Unassembled WGS sequence"/>
</dbReference>
<dbReference type="VEuPathDB" id="FungiDB:MCYG_02725"/>
<evidence type="ECO:0000259" key="2">
    <source>
        <dbReference type="Pfam" id="PF25324"/>
    </source>
</evidence>
<proteinExistence type="predicted"/>
<organism evidence="3 4">
    <name type="scientific">Arthroderma otae (strain ATCC MYA-4605 / CBS 113480)</name>
    <name type="common">Microsporum canis</name>
    <dbReference type="NCBI Taxonomy" id="554155"/>
    <lineage>
        <taxon>Eukaryota</taxon>
        <taxon>Fungi</taxon>
        <taxon>Dikarya</taxon>
        <taxon>Ascomycota</taxon>
        <taxon>Pezizomycotina</taxon>
        <taxon>Eurotiomycetes</taxon>
        <taxon>Eurotiomycetidae</taxon>
        <taxon>Onygenales</taxon>
        <taxon>Arthrodermataceae</taxon>
        <taxon>Microsporum</taxon>
    </lineage>
</organism>
<dbReference type="STRING" id="554155.C5FGM1"/>
<dbReference type="InterPro" id="IPR057203">
    <property type="entry name" value="DUF7881"/>
</dbReference>
<gene>
    <name evidence="3" type="ORF">MCYG_02725</name>
</gene>
<evidence type="ECO:0000313" key="4">
    <source>
        <dbReference type="Proteomes" id="UP000002035"/>
    </source>
</evidence>
<keyword evidence="4" id="KW-1185">Reference proteome</keyword>
<dbReference type="RefSeq" id="XP_002849791.1">
    <property type="nucleotide sequence ID" value="XM_002849745.1"/>
</dbReference>
<dbReference type="OMA" id="IAYANEW"/>